<evidence type="ECO:0000313" key="3">
    <source>
        <dbReference type="Proteomes" id="UP001432322"/>
    </source>
</evidence>
<name>A0AAV5USI8_9BILA</name>
<dbReference type="AlphaFoldDB" id="A0AAV5USI8"/>
<keyword evidence="1" id="KW-0812">Transmembrane</keyword>
<protein>
    <submittedName>
        <fullName evidence="2">Uncharacterized protein</fullName>
    </submittedName>
</protein>
<feature type="transmembrane region" description="Helical" evidence="1">
    <location>
        <begin position="87"/>
        <end position="106"/>
    </location>
</feature>
<dbReference type="Proteomes" id="UP001432322">
    <property type="component" value="Unassembled WGS sequence"/>
</dbReference>
<dbReference type="EMBL" id="BTSY01000001">
    <property type="protein sequence ID" value="GMT10115.1"/>
    <property type="molecule type" value="Genomic_DNA"/>
</dbReference>
<gene>
    <name evidence="2" type="ORF">PFISCL1PPCAC_1412</name>
</gene>
<keyword evidence="3" id="KW-1185">Reference proteome</keyword>
<organism evidence="2 3">
    <name type="scientific">Pristionchus fissidentatus</name>
    <dbReference type="NCBI Taxonomy" id="1538716"/>
    <lineage>
        <taxon>Eukaryota</taxon>
        <taxon>Metazoa</taxon>
        <taxon>Ecdysozoa</taxon>
        <taxon>Nematoda</taxon>
        <taxon>Chromadorea</taxon>
        <taxon>Rhabditida</taxon>
        <taxon>Rhabditina</taxon>
        <taxon>Diplogasteromorpha</taxon>
        <taxon>Diplogasteroidea</taxon>
        <taxon>Neodiplogasteridae</taxon>
        <taxon>Pristionchus</taxon>
    </lineage>
</organism>
<sequence length="168" mass="19493">MSTSSPLIVEDACKYLVVYPFSPLTASKSCALEDILQKLRIYYIKYFSFQSSSLVTLSPIFDLISIAVLLVSLWFTLQKFFWRKLEIGFNVFGFLLCLFTTFLLLLNHPASWSMYDNILYNHILLSLCWSFNVVWSTFHTMDTVSKLLIPGWGEATEEQEIEALEMHF</sequence>
<accession>A0AAV5USI8</accession>
<reference evidence="2" key="1">
    <citation type="submission" date="2023-10" db="EMBL/GenBank/DDBJ databases">
        <title>Genome assembly of Pristionchus species.</title>
        <authorList>
            <person name="Yoshida K."/>
            <person name="Sommer R.J."/>
        </authorList>
    </citation>
    <scope>NUCLEOTIDE SEQUENCE</scope>
    <source>
        <strain evidence="2">RS5133</strain>
    </source>
</reference>
<keyword evidence="1" id="KW-1133">Transmembrane helix</keyword>
<evidence type="ECO:0000313" key="2">
    <source>
        <dbReference type="EMBL" id="GMT10115.1"/>
    </source>
</evidence>
<feature type="transmembrane region" description="Helical" evidence="1">
    <location>
        <begin position="54"/>
        <end position="75"/>
    </location>
</feature>
<feature type="transmembrane region" description="Helical" evidence="1">
    <location>
        <begin position="118"/>
        <end position="138"/>
    </location>
</feature>
<evidence type="ECO:0000256" key="1">
    <source>
        <dbReference type="SAM" id="Phobius"/>
    </source>
</evidence>
<keyword evidence="1" id="KW-0472">Membrane</keyword>
<comment type="caution">
    <text evidence="2">The sequence shown here is derived from an EMBL/GenBank/DDBJ whole genome shotgun (WGS) entry which is preliminary data.</text>
</comment>
<proteinExistence type="predicted"/>